<dbReference type="InterPro" id="IPR022037">
    <property type="entry name" value="DUF3606"/>
</dbReference>
<dbReference type="Pfam" id="PF12244">
    <property type="entry name" value="DUF3606"/>
    <property type="match status" value="1"/>
</dbReference>
<evidence type="ECO:0000313" key="2">
    <source>
        <dbReference type="Proteomes" id="UP000585721"/>
    </source>
</evidence>
<dbReference type="EMBL" id="JACHGR010000001">
    <property type="protein sequence ID" value="MBB6054169.1"/>
    <property type="molecule type" value="Genomic_DNA"/>
</dbReference>
<reference evidence="1 2" key="1">
    <citation type="submission" date="2020-08" db="EMBL/GenBank/DDBJ databases">
        <title>Genomic Encyclopedia of Type Strains, Phase IV (KMG-IV): sequencing the most valuable type-strain genomes for metagenomic binning, comparative biology and taxonomic classification.</title>
        <authorList>
            <person name="Goeker M."/>
        </authorList>
    </citation>
    <scope>NUCLEOTIDE SEQUENCE [LARGE SCALE GENOMIC DNA]</scope>
    <source>
        <strain evidence="1 2">DSM 22975</strain>
    </source>
</reference>
<dbReference type="RefSeq" id="WP_188024998.1">
    <property type="nucleotide sequence ID" value="NZ_JACHGR010000001.1"/>
</dbReference>
<sequence length="61" mass="6775">MASKKAKSGHPLDNKTIDTHNKSDYRHWCKELGCNDRELAAAIRAVGGSGLAVREYIESHH</sequence>
<protein>
    <recommendedName>
        <fullName evidence="3">DUF3606 domain-containing protein</fullName>
    </recommendedName>
</protein>
<accession>A0A841G8E7</accession>
<evidence type="ECO:0000313" key="1">
    <source>
        <dbReference type="EMBL" id="MBB6054169.1"/>
    </source>
</evidence>
<dbReference type="AlphaFoldDB" id="A0A841G8E7"/>
<comment type="caution">
    <text evidence="1">The sequence shown here is derived from an EMBL/GenBank/DDBJ whole genome shotgun (WGS) entry which is preliminary data.</text>
</comment>
<proteinExistence type="predicted"/>
<name>A0A841G8E7_9GAMM</name>
<gene>
    <name evidence="1" type="ORF">HNR75_000034</name>
</gene>
<keyword evidence="2" id="KW-1185">Reference proteome</keyword>
<dbReference type="Proteomes" id="UP000585721">
    <property type="component" value="Unassembled WGS sequence"/>
</dbReference>
<organism evidence="1 2">
    <name type="scientific">Tolumonas osonensis</name>
    <dbReference type="NCBI Taxonomy" id="675874"/>
    <lineage>
        <taxon>Bacteria</taxon>
        <taxon>Pseudomonadati</taxon>
        <taxon>Pseudomonadota</taxon>
        <taxon>Gammaproteobacteria</taxon>
        <taxon>Aeromonadales</taxon>
        <taxon>Aeromonadaceae</taxon>
        <taxon>Tolumonas</taxon>
    </lineage>
</organism>
<evidence type="ECO:0008006" key="3">
    <source>
        <dbReference type="Google" id="ProtNLM"/>
    </source>
</evidence>